<sequence>MVPRGVPSSQQPIRSYAGHAQPVGSERKCSRVALPVFSDLGPGSEGSCVLRRRGKLEKKTQSETCEKGKKSRSTYPVEVRSQVAERRRVTSANCLPVLRRAATRFGIGMLHLDTQSNGQVF</sequence>
<evidence type="ECO:0000313" key="3">
    <source>
        <dbReference type="EMBL" id="CAB1436497.1"/>
    </source>
</evidence>
<proteinExistence type="predicted"/>
<evidence type="ECO:0000313" key="2">
    <source>
        <dbReference type="EMBL" id="CAB1422544.1"/>
    </source>
</evidence>
<dbReference type="AlphaFoldDB" id="A0A9N7YUX9"/>
<dbReference type="EMBL" id="CADEAL010000591">
    <property type="protein sequence ID" value="CAB1422544.1"/>
    <property type="molecule type" value="Genomic_DNA"/>
</dbReference>
<reference evidence="4" key="1">
    <citation type="submission" date="2020-03" db="EMBL/GenBank/DDBJ databases">
        <authorList>
            <person name="Weist P."/>
        </authorList>
    </citation>
    <scope>NUCLEOTIDE SEQUENCE</scope>
</reference>
<evidence type="ECO:0000256" key="1">
    <source>
        <dbReference type="SAM" id="MobiDB-lite"/>
    </source>
</evidence>
<dbReference type="EMBL" id="CADEAL010001897">
    <property type="protein sequence ID" value="CAB1436497.1"/>
    <property type="molecule type" value="Genomic_DNA"/>
</dbReference>
<evidence type="ECO:0000313" key="4">
    <source>
        <dbReference type="EMBL" id="CAB1438398.1"/>
    </source>
</evidence>
<dbReference type="EMBL" id="CADEAL010004334">
    <property type="protein sequence ID" value="CAB1457270.1"/>
    <property type="molecule type" value="Genomic_DNA"/>
</dbReference>
<evidence type="ECO:0000313" key="5">
    <source>
        <dbReference type="EMBL" id="CAB1457270.1"/>
    </source>
</evidence>
<comment type="caution">
    <text evidence="4">The sequence shown here is derived from an EMBL/GenBank/DDBJ whole genome shotgun (WGS) entry which is preliminary data.</text>
</comment>
<gene>
    <name evidence="2" type="ORF">PLEPLA_LOCUS10460</name>
    <name evidence="3" type="ORF">PLEPLA_LOCUS24530</name>
    <name evidence="4" type="ORF">PLEPLA_LOCUS26333</name>
    <name evidence="5" type="ORF">PLEPLA_LOCUS45092</name>
</gene>
<organism evidence="4 6">
    <name type="scientific">Pleuronectes platessa</name>
    <name type="common">European plaice</name>
    <dbReference type="NCBI Taxonomy" id="8262"/>
    <lineage>
        <taxon>Eukaryota</taxon>
        <taxon>Metazoa</taxon>
        <taxon>Chordata</taxon>
        <taxon>Craniata</taxon>
        <taxon>Vertebrata</taxon>
        <taxon>Euteleostomi</taxon>
        <taxon>Actinopterygii</taxon>
        <taxon>Neopterygii</taxon>
        <taxon>Teleostei</taxon>
        <taxon>Neoteleostei</taxon>
        <taxon>Acanthomorphata</taxon>
        <taxon>Carangaria</taxon>
        <taxon>Pleuronectiformes</taxon>
        <taxon>Pleuronectoidei</taxon>
        <taxon>Pleuronectidae</taxon>
        <taxon>Pleuronectes</taxon>
    </lineage>
</organism>
<feature type="region of interest" description="Disordered" evidence="1">
    <location>
        <begin position="1"/>
        <end position="24"/>
    </location>
</feature>
<keyword evidence="6" id="KW-1185">Reference proteome</keyword>
<dbReference type="EMBL" id="CADEAL010002151">
    <property type="protein sequence ID" value="CAB1438398.1"/>
    <property type="molecule type" value="Genomic_DNA"/>
</dbReference>
<protein>
    <submittedName>
        <fullName evidence="4">Uncharacterized protein</fullName>
    </submittedName>
</protein>
<feature type="region of interest" description="Disordered" evidence="1">
    <location>
        <begin position="59"/>
        <end position="79"/>
    </location>
</feature>
<dbReference type="Proteomes" id="UP001153269">
    <property type="component" value="Unassembled WGS sequence"/>
</dbReference>
<accession>A0A9N7YUX9</accession>
<name>A0A9N7YUX9_PLEPL</name>
<evidence type="ECO:0000313" key="6">
    <source>
        <dbReference type="Proteomes" id="UP001153269"/>
    </source>
</evidence>
<feature type="compositionally biased region" description="Basic and acidic residues" evidence="1">
    <location>
        <begin position="59"/>
        <end position="68"/>
    </location>
</feature>